<feature type="compositionally biased region" description="Low complexity" evidence="1">
    <location>
        <begin position="65"/>
        <end position="79"/>
    </location>
</feature>
<feature type="compositionally biased region" description="Basic residues" evidence="1">
    <location>
        <begin position="88"/>
        <end position="97"/>
    </location>
</feature>
<protein>
    <submittedName>
        <fullName evidence="2">Uncharacterized protein</fullName>
    </submittedName>
</protein>
<feature type="compositionally biased region" description="Basic and acidic residues" evidence="1">
    <location>
        <begin position="54"/>
        <end position="64"/>
    </location>
</feature>
<accession>A0A2T3AAV3</accession>
<organism evidence="2 3">
    <name type="scientific">Coniella lustricola</name>
    <dbReference type="NCBI Taxonomy" id="2025994"/>
    <lineage>
        <taxon>Eukaryota</taxon>
        <taxon>Fungi</taxon>
        <taxon>Dikarya</taxon>
        <taxon>Ascomycota</taxon>
        <taxon>Pezizomycotina</taxon>
        <taxon>Sordariomycetes</taxon>
        <taxon>Sordariomycetidae</taxon>
        <taxon>Diaporthales</taxon>
        <taxon>Schizoparmaceae</taxon>
        <taxon>Coniella</taxon>
    </lineage>
</organism>
<dbReference type="InParanoid" id="A0A2T3AAV3"/>
<feature type="compositionally biased region" description="Basic and acidic residues" evidence="1">
    <location>
        <begin position="154"/>
        <end position="166"/>
    </location>
</feature>
<feature type="region of interest" description="Disordered" evidence="1">
    <location>
        <begin position="1"/>
        <end position="276"/>
    </location>
</feature>
<evidence type="ECO:0000256" key="1">
    <source>
        <dbReference type="SAM" id="MobiDB-lite"/>
    </source>
</evidence>
<feature type="compositionally biased region" description="Polar residues" evidence="1">
    <location>
        <begin position="217"/>
        <end position="239"/>
    </location>
</feature>
<sequence>MSPLRNIFGLGSKSATSNGASKIGSSLRQWLSPTVQDAAPAPAPRPAAVSPPSKVKDSGQEKAEVVPQQQQQQQGPQQEIHQEQVKPFRSKKTLATRRKPDNLAWRNNYTPIKPQPGEAASSQHKVTDAQEPFGVETAQEIETGGGRKTSTQTWRERKSVRADFNNKRSAWKSPLQPAALRSSAVKRVPPDSLVWRQPPVRGSNWGESRYRSRNAESSRNTKTFRNTGPFPSSESTTNIPREPVQSIERPDEVPLQTQSEPSRTAENSPQPRPGHLRYVSLTGFPRSTTLCDVLRGIAQTAPVGRIKRISFRQPSNDSEPRDVKVLILFDNIAAPYDLYRLSKSGAFFINGVQIRRCRLEGPTKEMQAAQCDKVSRTLVLSGRSSLQGFDAQNLLTMVMDRFPKDNPAIAWLFRGLEFEPIKQVDFGNGRRRLVCRFVSKISQVVNLKIGIETVFEGRIRCSFGRDPCWDPDLYPWDREPVVVGFPRKATA</sequence>
<dbReference type="AlphaFoldDB" id="A0A2T3AAV3"/>
<dbReference type="EMBL" id="KZ678422">
    <property type="protein sequence ID" value="PSR89012.1"/>
    <property type="molecule type" value="Genomic_DNA"/>
</dbReference>
<gene>
    <name evidence="2" type="ORF">BD289DRAFT_481817</name>
</gene>
<reference evidence="2 3" key="1">
    <citation type="journal article" date="2018" name="Mycol. Prog.">
        <title>Coniella lustricola, a new species from submerged detritus.</title>
        <authorList>
            <person name="Raudabaugh D.B."/>
            <person name="Iturriaga T."/>
            <person name="Carver A."/>
            <person name="Mondo S."/>
            <person name="Pangilinan J."/>
            <person name="Lipzen A."/>
            <person name="He G."/>
            <person name="Amirebrahimi M."/>
            <person name="Grigoriev I.V."/>
            <person name="Miller A.N."/>
        </authorList>
    </citation>
    <scope>NUCLEOTIDE SEQUENCE [LARGE SCALE GENOMIC DNA]</scope>
    <source>
        <strain evidence="2 3">B22-T-1</strain>
    </source>
</reference>
<keyword evidence="3" id="KW-1185">Reference proteome</keyword>
<evidence type="ECO:0000313" key="3">
    <source>
        <dbReference type="Proteomes" id="UP000241462"/>
    </source>
</evidence>
<evidence type="ECO:0000313" key="2">
    <source>
        <dbReference type="EMBL" id="PSR89012.1"/>
    </source>
</evidence>
<proteinExistence type="predicted"/>
<dbReference type="OrthoDB" id="5237412at2759"/>
<dbReference type="Proteomes" id="UP000241462">
    <property type="component" value="Unassembled WGS sequence"/>
</dbReference>
<feature type="compositionally biased region" description="Polar residues" evidence="1">
    <location>
        <begin position="13"/>
        <end position="35"/>
    </location>
</feature>
<feature type="compositionally biased region" description="Polar residues" evidence="1">
    <location>
        <begin position="255"/>
        <end position="269"/>
    </location>
</feature>
<name>A0A2T3AAV3_9PEZI</name>